<organism evidence="2 3">
    <name type="scientific">Ensete ventricosum</name>
    <name type="common">Abyssinian banana</name>
    <name type="synonym">Musa ensete</name>
    <dbReference type="NCBI Taxonomy" id="4639"/>
    <lineage>
        <taxon>Eukaryota</taxon>
        <taxon>Viridiplantae</taxon>
        <taxon>Streptophyta</taxon>
        <taxon>Embryophyta</taxon>
        <taxon>Tracheophyta</taxon>
        <taxon>Spermatophyta</taxon>
        <taxon>Magnoliopsida</taxon>
        <taxon>Liliopsida</taxon>
        <taxon>Zingiberales</taxon>
        <taxon>Musaceae</taxon>
        <taxon>Ensete</taxon>
    </lineage>
</organism>
<feature type="region of interest" description="Disordered" evidence="1">
    <location>
        <begin position="137"/>
        <end position="168"/>
    </location>
</feature>
<evidence type="ECO:0000256" key="1">
    <source>
        <dbReference type="SAM" id="MobiDB-lite"/>
    </source>
</evidence>
<sequence>MPPYPPTMLAVLAMRHAFAGGGADLTCVRLAVRPLAPPVYPAGYLRQVGHMGGPAVRGCDDLTTISVFVISASYVLDATEMEKKQGFFSALREEVARGLTPARARGRSRSRSESPRRGPSPVMELLLLPRRRWRRRGMASGPAVPRSGSLAPLMEGPDSGEGDGDEARKERGWGQWVKGQLSWAPSVSTSAAASCRSSDLRLLLGVMAAPLAPIHVCSTDPLPHLSIKDTPIVSAPILSFLHYHILPSFMVVLNIELYGVAKIPALSSRLDLGY</sequence>
<dbReference type="AlphaFoldDB" id="A0A426XLA2"/>
<gene>
    <name evidence="2" type="ORF">B296_00057162</name>
</gene>
<evidence type="ECO:0000313" key="2">
    <source>
        <dbReference type="EMBL" id="RRT40210.1"/>
    </source>
</evidence>
<reference evidence="2 3" key="1">
    <citation type="journal article" date="2014" name="Agronomy (Basel)">
        <title>A Draft Genome Sequence for Ensete ventricosum, the Drought-Tolerant Tree Against Hunger.</title>
        <authorList>
            <person name="Harrison J."/>
            <person name="Moore K.A."/>
            <person name="Paszkiewicz K."/>
            <person name="Jones T."/>
            <person name="Grant M."/>
            <person name="Ambacheew D."/>
            <person name="Muzemil S."/>
            <person name="Studholme D.J."/>
        </authorList>
    </citation>
    <scope>NUCLEOTIDE SEQUENCE [LARGE SCALE GENOMIC DNA]</scope>
</reference>
<name>A0A426XLA2_ENSVE</name>
<protein>
    <submittedName>
        <fullName evidence="2">Uncharacterized protein</fullName>
    </submittedName>
</protein>
<dbReference type="Proteomes" id="UP000287651">
    <property type="component" value="Unassembled WGS sequence"/>
</dbReference>
<dbReference type="EMBL" id="AMZH03019559">
    <property type="protein sequence ID" value="RRT40210.1"/>
    <property type="molecule type" value="Genomic_DNA"/>
</dbReference>
<comment type="caution">
    <text evidence="2">The sequence shown here is derived from an EMBL/GenBank/DDBJ whole genome shotgun (WGS) entry which is preliminary data.</text>
</comment>
<evidence type="ECO:0000313" key="3">
    <source>
        <dbReference type="Proteomes" id="UP000287651"/>
    </source>
</evidence>
<accession>A0A426XLA2</accession>
<proteinExistence type="predicted"/>
<feature type="region of interest" description="Disordered" evidence="1">
    <location>
        <begin position="99"/>
        <end position="121"/>
    </location>
</feature>